<evidence type="ECO:0000313" key="8">
    <source>
        <dbReference type="Proteomes" id="UP000324800"/>
    </source>
</evidence>
<dbReference type="GO" id="GO:0008360">
    <property type="term" value="P:regulation of cell shape"/>
    <property type="evidence" value="ECO:0007669"/>
    <property type="project" value="UniProtKB-KW"/>
</dbReference>
<dbReference type="Pfam" id="PF03734">
    <property type="entry name" value="YkuD"/>
    <property type="match status" value="1"/>
</dbReference>
<reference evidence="7 8" key="1">
    <citation type="submission" date="2019-03" db="EMBL/GenBank/DDBJ databases">
        <title>Single cell metagenomics reveals metabolic interactions within the superorganism composed of flagellate Streblomastix strix and complex community of Bacteroidetes bacteria on its surface.</title>
        <authorList>
            <person name="Treitli S.C."/>
            <person name="Kolisko M."/>
            <person name="Husnik F."/>
            <person name="Keeling P."/>
            <person name="Hampl V."/>
        </authorList>
    </citation>
    <scope>NUCLEOTIDE SEQUENCE [LARGE SCALE GENOMIC DNA]</scope>
    <source>
        <strain evidence="7">ST1C</strain>
    </source>
</reference>
<evidence type="ECO:0000313" key="7">
    <source>
        <dbReference type="EMBL" id="KAA6400241.1"/>
    </source>
</evidence>
<keyword evidence="4" id="KW-0573">Peptidoglycan synthesis</keyword>
<dbReference type="Gene3D" id="2.40.440.10">
    <property type="entry name" value="L,D-transpeptidase catalytic domain-like"/>
    <property type="match status" value="1"/>
</dbReference>
<proteinExistence type="predicted"/>
<feature type="domain" description="L,D-TPase catalytic" evidence="6">
    <location>
        <begin position="67"/>
        <end position="106"/>
    </location>
</feature>
<evidence type="ECO:0000256" key="3">
    <source>
        <dbReference type="ARBA" id="ARBA00022960"/>
    </source>
</evidence>
<organism evidence="7 8">
    <name type="scientific">Streblomastix strix</name>
    <dbReference type="NCBI Taxonomy" id="222440"/>
    <lineage>
        <taxon>Eukaryota</taxon>
        <taxon>Metamonada</taxon>
        <taxon>Preaxostyla</taxon>
        <taxon>Oxymonadida</taxon>
        <taxon>Streblomastigidae</taxon>
        <taxon>Streblomastix</taxon>
    </lineage>
</organism>
<dbReference type="InterPro" id="IPR005490">
    <property type="entry name" value="LD_TPept_cat_dom"/>
</dbReference>
<dbReference type="GO" id="GO:0016740">
    <property type="term" value="F:transferase activity"/>
    <property type="evidence" value="ECO:0007669"/>
    <property type="project" value="UniProtKB-KW"/>
</dbReference>
<dbReference type="UniPathway" id="UPA00219"/>
<comment type="caution">
    <text evidence="7">The sequence shown here is derived from an EMBL/GenBank/DDBJ whole genome shotgun (WGS) entry which is preliminary data.</text>
</comment>
<evidence type="ECO:0000256" key="2">
    <source>
        <dbReference type="ARBA" id="ARBA00022679"/>
    </source>
</evidence>
<sequence>MTQLLTMKLNRTTGLGTLTLGQQTLRCGGKPGFDYPADTTINASDRKGTVKSREYDATMPYAVLWIGQRGVYFHEWPNLEASSGCIHLLPGDAQTFYEQWITRKTRIVFSWTN</sequence>
<accession>A0A5J4WZ94</accession>
<gene>
    <name evidence="7" type="ORF">EZS28_004234</name>
</gene>
<keyword evidence="3" id="KW-0133">Cell shape</keyword>
<name>A0A5J4WZ94_9EUKA</name>
<dbReference type="InterPro" id="IPR038063">
    <property type="entry name" value="Transpep_catalytic_dom"/>
</dbReference>
<dbReference type="Proteomes" id="UP000324800">
    <property type="component" value="Unassembled WGS sequence"/>
</dbReference>
<dbReference type="GO" id="GO:0071555">
    <property type="term" value="P:cell wall organization"/>
    <property type="evidence" value="ECO:0007669"/>
    <property type="project" value="UniProtKB-KW"/>
</dbReference>
<comment type="pathway">
    <text evidence="1">Cell wall biogenesis; peptidoglycan biosynthesis.</text>
</comment>
<evidence type="ECO:0000256" key="1">
    <source>
        <dbReference type="ARBA" id="ARBA00004752"/>
    </source>
</evidence>
<dbReference type="EMBL" id="SNRW01000595">
    <property type="protein sequence ID" value="KAA6400241.1"/>
    <property type="molecule type" value="Genomic_DNA"/>
</dbReference>
<dbReference type="CDD" id="cd16913">
    <property type="entry name" value="YkuD_like"/>
    <property type="match status" value="1"/>
</dbReference>
<evidence type="ECO:0000259" key="6">
    <source>
        <dbReference type="Pfam" id="PF03734"/>
    </source>
</evidence>
<evidence type="ECO:0000256" key="4">
    <source>
        <dbReference type="ARBA" id="ARBA00022984"/>
    </source>
</evidence>
<protein>
    <recommendedName>
        <fullName evidence="6">L,D-TPase catalytic domain-containing protein</fullName>
    </recommendedName>
</protein>
<dbReference type="SUPFAM" id="SSF141523">
    <property type="entry name" value="L,D-transpeptidase catalytic domain-like"/>
    <property type="match status" value="1"/>
</dbReference>
<keyword evidence="5" id="KW-0961">Cell wall biogenesis/degradation</keyword>
<keyword evidence="2" id="KW-0808">Transferase</keyword>
<evidence type="ECO:0000256" key="5">
    <source>
        <dbReference type="ARBA" id="ARBA00023316"/>
    </source>
</evidence>
<dbReference type="AlphaFoldDB" id="A0A5J4WZ94"/>